<feature type="non-terminal residue" evidence="1">
    <location>
        <position position="132"/>
    </location>
</feature>
<keyword evidence="1" id="KW-0328">Glycosyltransferase</keyword>
<dbReference type="PANTHER" id="PTHR11922">
    <property type="entry name" value="GMP SYNTHASE-RELATED"/>
    <property type="match status" value="1"/>
</dbReference>
<reference evidence="1 2" key="1">
    <citation type="journal article" date="2018" name="Front. Plant Sci.">
        <title>Red Clover (Trifolium pratense) and Zigzag Clover (T. medium) - A Picture of Genomic Similarities and Differences.</title>
        <authorList>
            <person name="Dluhosova J."/>
            <person name="Istvanek J."/>
            <person name="Nedelnik J."/>
            <person name="Repkova J."/>
        </authorList>
    </citation>
    <scope>NUCLEOTIDE SEQUENCE [LARGE SCALE GENOMIC DNA]</scope>
    <source>
        <strain evidence="2">cv. 10/8</strain>
        <tissue evidence="1">Leaf</tissue>
    </source>
</reference>
<dbReference type="PANTHER" id="PTHR11922:SF1">
    <property type="entry name" value="ANTHRANILATE PHOSPHORIBOSYLTRANSFERASE"/>
    <property type="match status" value="1"/>
</dbReference>
<dbReference type="Proteomes" id="UP000265520">
    <property type="component" value="Unassembled WGS sequence"/>
</dbReference>
<sequence>MGAFFAAMTIRANAFPEATQWSEGEMRAMKTFWPLLVRVLPPDVVFVADPEGLMMGLGSSIGPQFVGNGTSEMRLVGALREVLAGGHLGFEEVQGVLKEVLPFQVGGEKPHGASEALLAAFLIGQRMNRETD</sequence>
<dbReference type="GO" id="GO:0016757">
    <property type="term" value="F:glycosyltransferase activity"/>
    <property type="evidence" value="ECO:0007669"/>
    <property type="project" value="UniProtKB-KW"/>
</dbReference>
<evidence type="ECO:0000313" key="2">
    <source>
        <dbReference type="Proteomes" id="UP000265520"/>
    </source>
</evidence>
<proteinExistence type="predicted"/>
<dbReference type="GO" id="GO:0005829">
    <property type="term" value="C:cytosol"/>
    <property type="evidence" value="ECO:0007669"/>
    <property type="project" value="TreeGrafter"/>
</dbReference>
<dbReference type="EMBL" id="LXQA010155163">
    <property type="protein sequence ID" value="MCI26756.1"/>
    <property type="molecule type" value="Genomic_DNA"/>
</dbReference>
<evidence type="ECO:0000313" key="1">
    <source>
        <dbReference type="EMBL" id="MCI26756.1"/>
    </source>
</evidence>
<name>A0A392QT95_9FABA</name>
<keyword evidence="1" id="KW-0808">Transferase</keyword>
<protein>
    <submittedName>
        <fullName evidence="1">Anthranilate phosphoribosyltransferase-like</fullName>
    </submittedName>
</protein>
<keyword evidence="2" id="KW-1185">Reference proteome</keyword>
<comment type="caution">
    <text evidence="1">The sequence shown here is derived from an EMBL/GenBank/DDBJ whole genome shotgun (WGS) entry which is preliminary data.</text>
</comment>
<accession>A0A392QT95</accession>
<organism evidence="1 2">
    <name type="scientific">Trifolium medium</name>
    <dbReference type="NCBI Taxonomy" id="97028"/>
    <lineage>
        <taxon>Eukaryota</taxon>
        <taxon>Viridiplantae</taxon>
        <taxon>Streptophyta</taxon>
        <taxon>Embryophyta</taxon>
        <taxon>Tracheophyta</taxon>
        <taxon>Spermatophyta</taxon>
        <taxon>Magnoliopsida</taxon>
        <taxon>eudicotyledons</taxon>
        <taxon>Gunneridae</taxon>
        <taxon>Pentapetalae</taxon>
        <taxon>rosids</taxon>
        <taxon>fabids</taxon>
        <taxon>Fabales</taxon>
        <taxon>Fabaceae</taxon>
        <taxon>Papilionoideae</taxon>
        <taxon>50 kb inversion clade</taxon>
        <taxon>NPAAA clade</taxon>
        <taxon>Hologalegina</taxon>
        <taxon>IRL clade</taxon>
        <taxon>Trifolieae</taxon>
        <taxon>Trifolium</taxon>
    </lineage>
</organism>
<dbReference type="AlphaFoldDB" id="A0A392QT95"/>
<dbReference type="GO" id="GO:0003921">
    <property type="term" value="F:GMP synthase activity"/>
    <property type="evidence" value="ECO:0007669"/>
    <property type="project" value="TreeGrafter"/>
</dbReference>